<reference evidence="2 3" key="1">
    <citation type="journal article" date="2011" name="PLoS Genet.">
        <title>Genome sequencing and comparative transcriptomics of the model entomopathogenic fungi Metarhizium anisopliae and M. acridum.</title>
        <authorList>
            <person name="Gao Q."/>
            <person name="Jin K."/>
            <person name="Ying S.H."/>
            <person name="Zhang Y."/>
            <person name="Xiao G."/>
            <person name="Shang Y."/>
            <person name="Duan Z."/>
            <person name="Hu X."/>
            <person name="Xie X.Q."/>
            <person name="Zhou G."/>
            <person name="Peng G."/>
            <person name="Luo Z."/>
            <person name="Huang W."/>
            <person name="Wang B."/>
            <person name="Fang W."/>
            <person name="Wang S."/>
            <person name="Zhong Y."/>
            <person name="Ma L.J."/>
            <person name="St Leger R.J."/>
            <person name="Zhao G.P."/>
            <person name="Pei Y."/>
            <person name="Feng M.G."/>
            <person name="Xia Y."/>
            <person name="Wang C."/>
        </authorList>
    </citation>
    <scope>NUCLEOTIDE SEQUENCE [LARGE SCALE GENOMIC DNA]</scope>
    <source>
        <strain evidence="2 3">CQMa 102</strain>
    </source>
</reference>
<dbReference type="AlphaFoldDB" id="E9E8U8"/>
<evidence type="ECO:0000256" key="1">
    <source>
        <dbReference type="SAM" id="SignalP"/>
    </source>
</evidence>
<dbReference type="Gene3D" id="3.90.1720.10">
    <property type="entry name" value="endopeptidase domain like (from Nostoc punctiforme)"/>
    <property type="match status" value="1"/>
</dbReference>
<organism evidence="3">
    <name type="scientific">Metarhizium acridum (strain CQMa 102)</name>
    <dbReference type="NCBI Taxonomy" id="655827"/>
    <lineage>
        <taxon>Eukaryota</taxon>
        <taxon>Fungi</taxon>
        <taxon>Dikarya</taxon>
        <taxon>Ascomycota</taxon>
        <taxon>Pezizomycotina</taxon>
        <taxon>Sordariomycetes</taxon>
        <taxon>Hypocreomycetidae</taxon>
        <taxon>Hypocreales</taxon>
        <taxon>Clavicipitaceae</taxon>
        <taxon>Metarhizium</taxon>
    </lineage>
</organism>
<dbReference type="InterPro" id="IPR038765">
    <property type="entry name" value="Papain-like_cys_pep_sf"/>
</dbReference>
<dbReference type="Gene3D" id="2.30.30.40">
    <property type="entry name" value="SH3 Domains"/>
    <property type="match status" value="1"/>
</dbReference>
<evidence type="ECO:0000313" key="3">
    <source>
        <dbReference type="Proteomes" id="UP000002499"/>
    </source>
</evidence>
<evidence type="ECO:0000313" key="2">
    <source>
        <dbReference type="EMBL" id="EFY87702.1"/>
    </source>
</evidence>
<protein>
    <submittedName>
        <fullName evidence="2">NlpC/P60-like cell-wall peptidase</fullName>
    </submittedName>
</protein>
<dbReference type="STRING" id="655827.E9E8U8"/>
<feature type="signal peptide" evidence="1">
    <location>
        <begin position="1"/>
        <end position="19"/>
    </location>
</feature>
<accession>E9E8U8</accession>
<dbReference type="Proteomes" id="UP000002499">
    <property type="component" value="Unassembled WGS sequence"/>
</dbReference>
<dbReference type="OMA" id="KPYRYIR"/>
<keyword evidence="1" id="KW-0732">Signal</keyword>
<dbReference type="eggNOG" id="ENOG502SIP4">
    <property type="taxonomic scope" value="Eukaryota"/>
</dbReference>
<dbReference type="OrthoDB" id="5358886at2759"/>
<dbReference type="SUPFAM" id="SSF54001">
    <property type="entry name" value="Cysteine proteinases"/>
    <property type="match status" value="1"/>
</dbReference>
<keyword evidence="3" id="KW-1185">Reference proteome</keyword>
<dbReference type="HOGENOM" id="CLU_072658_0_0_1"/>
<dbReference type="InParanoid" id="E9E8U8"/>
<dbReference type="EMBL" id="GL698523">
    <property type="protein sequence ID" value="EFY87702.1"/>
    <property type="molecule type" value="Genomic_DNA"/>
</dbReference>
<sequence length="246" mass="26697">MQFKLLAVALAAALPFASAYPITGTTVNCRSGPSTSDKIIKSYNKNDDVKISCQTTGESINGNPIWDKTTDDCYVADYYVKTGSSGMVTKDCDPGKPGSSETNGPITRQEIIERGQHWVRKHIPYSMSNFYPDQQGVKYRTDCSGFVSMALHTTAPGRSTVSLPEIGTAIAWKDLKVGDFVGTLGAGTDGADGHVTLFNGWADSAHKRYKTLECMGSKGCVAYERAVGWKVGSHVAKPYRYKNVKD</sequence>
<proteinExistence type="predicted"/>
<gene>
    <name evidence="2" type="ORF">MAC_06296</name>
</gene>
<feature type="chain" id="PRO_5003235161" evidence="1">
    <location>
        <begin position="20"/>
        <end position="246"/>
    </location>
</feature>
<name>E9E8U8_METAQ</name>